<reference evidence="10 11" key="1">
    <citation type="submission" date="2014-07" db="EMBL/GenBank/DDBJ databases">
        <title>Genomic and transcriptomic analysis on Apis cerana provide comprehensive insights into honey bee biology.</title>
        <authorList>
            <person name="Diao Q."/>
            <person name="Sun L."/>
            <person name="Zheng H."/>
            <person name="Zheng H."/>
            <person name="Xu S."/>
            <person name="Wang S."/>
            <person name="Zeng Z."/>
            <person name="Hu F."/>
            <person name="Su S."/>
            <person name="Wu J."/>
        </authorList>
    </citation>
    <scope>NUCLEOTIDE SEQUENCE [LARGE SCALE GENOMIC DNA]</scope>
    <source>
        <tissue evidence="10">Pupae without intestine</tissue>
    </source>
</reference>
<feature type="region of interest" description="Disordered" evidence="8">
    <location>
        <begin position="153"/>
        <end position="193"/>
    </location>
</feature>
<feature type="region of interest" description="Disordered" evidence="8">
    <location>
        <begin position="787"/>
        <end position="814"/>
    </location>
</feature>
<name>A0A2A3EFA0_APICC</name>
<evidence type="ECO:0000256" key="7">
    <source>
        <dbReference type="ARBA" id="ARBA00023242"/>
    </source>
</evidence>
<sequence>MFIKILNMGTRSKNRIKEMITKDLMNIHNTCQEVKKSINDNLQDTLNYLHSLIAQIPQSASGPLITKTPSVLRKRGIQCIETIPENDIIIIDNTLSNISVINEKTENKNIKNENIEETIGRKKREASMKAANNIKMQQSISLNTKLRRPSNFEGDIVLNKKRESASKRKKSARSSSDEDTSQGPTKHSKTEEKNETLLKKITDINLQNHSPIIVHTIEQEKNELSSSIRTRSSSRKRTFSQSENMKNKKSNNIDDTLIAPITNDIDEPSMYEDAIGKPTPIMNSTMNFNSTFTTQKIMNATVVLEPLSTVKLNETVTIIKTSDNNIRNSNEQKTVEKTEFRTFKIPSSPSPSSMALQYRMHQLKQAMVNKEFDELLTEDESSPEVKKPKANIKKQEIRKRQKRLNNSTTSSDDGIPNTPAKPTLKEISTIINTGFQEMRNTYKSNALFSPYAKESVKKRVEAFEQVGMNSPKSVVDIDVPTRITRTKTRARAAAQAEALENMNITEKTVAHKLARKSLAKAKKISLAKQNKDIDEHKENKLQSAQKIKIISMEKINYKQQQKTTPLTKTKTQLPLSVNRIPHTPSNQINTNNNKPLSAVRSNIITSVESLIQAPKSVNKRNSLDKIDEKKRKLNEEDARKKREEALRLQTEEKRRKRQEKELRNKLAREAKEKQDMEKRQKAEKEREEKARLAQQLQEKQREEMEKKRLAQLQRAQEKEERRKQEEQLRLQRLQEQEEAERILAEQRRREQEAERRKEAELRTQQQAAIEAMKAKNQMLAQTKYGSKYNGPTTYILDSEPDDDDSDDETKPKHTIPYWAQSQVRKTQLAIQRYIPEKAVFKFFDTRKCTPDLTQLFHGIDRNKLKRTSSAIWKTPPRYSMMETE</sequence>
<dbReference type="GO" id="GO:0051257">
    <property type="term" value="P:meiotic spindle midzone assembly"/>
    <property type="evidence" value="ECO:0007669"/>
    <property type="project" value="TreeGrafter"/>
</dbReference>
<dbReference type="GO" id="GO:0032133">
    <property type="term" value="C:chromosome passenger complex"/>
    <property type="evidence" value="ECO:0007669"/>
    <property type="project" value="TreeGrafter"/>
</dbReference>
<dbReference type="Proteomes" id="UP000242457">
    <property type="component" value="Unassembled WGS sequence"/>
</dbReference>
<protein>
    <submittedName>
        <fullName evidence="10">Inner centromere protein A</fullName>
    </submittedName>
</protein>
<evidence type="ECO:0000313" key="11">
    <source>
        <dbReference type="Proteomes" id="UP000242457"/>
    </source>
</evidence>
<evidence type="ECO:0000313" key="10">
    <source>
        <dbReference type="EMBL" id="PBC30463.1"/>
    </source>
</evidence>
<feature type="region of interest" description="Disordered" evidence="8">
    <location>
        <begin position="375"/>
        <end position="423"/>
    </location>
</feature>
<evidence type="ECO:0000256" key="6">
    <source>
        <dbReference type="ARBA" id="ARBA00023212"/>
    </source>
</evidence>
<accession>A0A2A3EFA0</accession>
<dbReference type="GO" id="GO:0000776">
    <property type="term" value="C:kinetochore"/>
    <property type="evidence" value="ECO:0007669"/>
    <property type="project" value="TreeGrafter"/>
</dbReference>
<feature type="compositionally biased region" description="Basic and acidic residues" evidence="8">
    <location>
        <begin position="715"/>
        <end position="738"/>
    </location>
</feature>
<keyword evidence="7" id="KW-0539">Nucleus</keyword>
<dbReference type="GO" id="GO:1990385">
    <property type="term" value="C:meiotic spindle midzone"/>
    <property type="evidence" value="ECO:0007669"/>
    <property type="project" value="TreeGrafter"/>
</dbReference>
<organism evidence="10 11">
    <name type="scientific">Apis cerana cerana</name>
    <name type="common">Oriental honeybee</name>
    <dbReference type="NCBI Taxonomy" id="94128"/>
    <lineage>
        <taxon>Eukaryota</taxon>
        <taxon>Metazoa</taxon>
        <taxon>Ecdysozoa</taxon>
        <taxon>Arthropoda</taxon>
        <taxon>Hexapoda</taxon>
        <taxon>Insecta</taxon>
        <taxon>Pterygota</taxon>
        <taxon>Neoptera</taxon>
        <taxon>Endopterygota</taxon>
        <taxon>Hymenoptera</taxon>
        <taxon>Apocrita</taxon>
        <taxon>Aculeata</taxon>
        <taxon>Apoidea</taxon>
        <taxon>Anthophila</taxon>
        <taxon>Apidae</taxon>
        <taxon>Apis</taxon>
    </lineage>
</organism>
<dbReference type="EMBL" id="KZ288260">
    <property type="protein sequence ID" value="PBC30463.1"/>
    <property type="molecule type" value="Genomic_DNA"/>
</dbReference>
<dbReference type="GO" id="GO:0005634">
    <property type="term" value="C:nucleus"/>
    <property type="evidence" value="ECO:0007669"/>
    <property type="project" value="UniProtKB-SubCell"/>
</dbReference>
<feature type="compositionally biased region" description="Acidic residues" evidence="8">
    <location>
        <begin position="798"/>
        <end position="807"/>
    </location>
</feature>
<dbReference type="GO" id="GO:0030496">
    <property type="term" value="C:midbody"/>
    <property type="evidence" value="ECO:0007669"/>
    <property type="project" value="TreeGrafter"/>
</dbReference>
<dbReference type="GO" id="GO:0051310">
    <property type="term" value="P:metaphase chromosome alignment"/>
    <property type="evidence" value="ECO:0007669"/>
    <property type="project" value="TreeGrafter"/>
</dbReference>
<gene>
    <name evidence="10" type="ORF">APICC_09337</name>
</gene>
<feature type="region of interest" description="Disordered" evidence="8">
    <location>
        <begin position="647"/>
        <end position="738"/>
    </location>
</feature>
<feature type="compositionally biased region" description="Basic and acidic residues" evidence="8">
    <location>
        <begin position="647"/>
        <end position="691"/>
    </location>
</feature>
<evidence type="ECO:0000256" key="3">
    <source>
        <dbReference type="ARBA" id="ARBA00010042"/>
    </source>
</evidence>
<keyword evidence="11" id="KW-1185">Reference proteome</keyword>
<dbReference type="OrthoDB" id="6123at2759"/>
<comment type="similarity">
    <text evidence="3">Belongs to the INCENP family.</text>
</comment>
<dbReference type="AlphaFoldDB" id="A0A2A3EFA0"/>
<keyword evidence="6" id="KW-0206">Cytoskeleton</keyword>
<proteinExistence type="inferred from homology"/>
<evidence type="ECO:0000256" key="2">
    <source>
        <dbReference type="ARBA" id="ARBA00004186"/>
    </source>
</evidence>
<keyword evidence="4" id="KW-0963">Cytoplasm</keyword>
<dbReference type="Pfam" id="PF03941">
    <property type="entry name" value="INCENP_ARK-bind"/>
    <property type="match status" value="1"/>
</dbReference>
<dbReference type="InterPro" id="IPR005635">
    <property type="entry name" value="Inner_centromere_prot_ARK-bd"/>
</dbReference>
<evidence type="ECO:0000256" key="8">
    <source>
        <dbReference type="SAM" id="MobiDB-lite"/>
    </source>
</evidence>
<evidence type="ECO:0000256" key="5">
    <source>
        <dbReference type="ARBA" id="ARBA00022829"/>
    </source>
</evidence>
<dbReference type="GO" id="GO:0000281">
    <property type="term" value="P:mitotic cytokinesis"/>
    <property type="evidence" value="ECO:0007669"/>
    <property type="project" value="TreeGrafter"/>
</dbReference>
<dbReference type="PANTHER" id="PTHR13142">
    <property type="entry name" value="INNER CENTROMERE PROTEIN"/>
    <property type="match status" value="1"/>
</dbReference>
<dbReference type="STRING" id="94128.A0A2A3EFA0"/>
<evidence type="ECO:0000256" key="4">
    <source>
        <dbReference type="ARBA" id="ARBA00022490"/>
    </source>
</evidence>
<feature type="compositionally biased region" description="Basic and acidic residues" evidence="8">
    <location>
        <begin position="698"/>
        <end position="708"/>
    </location>
</feature>
<feature type="compositionally biased region" description="Basic residues" evidence="8">
    <location>
        <begin position="388"/>
        <end position="403"/>
    </location>
</feature>
<keyword evidence="5" id="KW-0159">Chromosome partition</keyword>
<comment type="subcellular location">
    <subcellularLocation>
        <location evidence="2">Cytoplasm</location>
        <location evidence="2">Cytoskeleton</location>
        <location evidence="2">Spindle</location>
    </subcellularLocation>
    <subcellularLocation>
        <location evidence="1">Nucleus</location>
    </subcellularLocation>
</comment>
<dbReference type="PANTHER" id="PTHR13142:SF1">
    <property type="entry name" value="INNER CENTROMERE PROTEIN"/>
    <property type="match status" value="1"/>
</dbReference>
<evidence type="ECO:0000259" key="9">
    <source>
        <dbReference type="Pfam" id="PF03941"/>
    </source>
</evidence>
<evidence type="ECO:0000256" key="1">
    <source>
        <dbReference type="ARBA" id="ARBA00004123"/>
    </source>
</evidence>
<feature type="domain" description="Inner centromere protein ARK-binding" evidence="9">
    <location>
        <begin position="801"/>
        <end position="840"/>
    </location>
</feature>
<feature type="region of interest" description="Disordered" evidence="8">
    <location>
        <begin position="221"/>
        <end position="250"/>
    </location>
</feature>